<accession>A0A9J5ZRY0</accession>
<dbReference type="Proteomes" id="UP000824120">
    <property type="component" value="Chromosome 3"/>
</dbReference>
<organism evidence="2 3">
    <name type="scientific">Solanum commersonii</name>
    <name type="common">Commerson's wild potato</name>
    <name type="synonym">Commerson's nightshade</name>
    <dbReference type="NCBI Taxonomy" id="4109"/>
    <lineage>
        <taxon>Eukaryota</taxon>
        <taxon>Viridiplantae</taxon>
        <taxon>Streptophyta</taxon>
        <taxon>Embryophyta</taxon>
        <taxon>Tracheophyta</taxon>
        <taxon>Spermatophyta</taxon>
        <taxon>Magnoliopsida</taxon>
        <taxon>eudicotyledons</taxon>
        <taxon>Gunneridae</taxon>
        <taxon>Pentapetalae</taxon>
        <taxon>asterids</taxon>
        <taxon>lamiids</taxon>
        <taxon>Solanales</taxon>
        <taxon>Solanaceae</taxon>
        <taxon>Solanoideae</taxon>
        <taxon>Solaneae</taxon>
        <taxon>Solanum</taxon>
    </lineage>
</organism>
<name>A0A9J5ZRY0_SOLCO</name>
<evidence type="ECO:0000256" key="1">
    <source>
        <dbReference type="SAM" id="MobiDB-lite"/>
    </source>
</evidence>
<keyword evidence="3" id="KW-1185">Reference proteome</keyword>
<evidence type="ECO:0000313" key="2">
    <source>
        <dbReference type="EMBL" id="KAG5614928.1"/>
    </source>
</evidence>
<dbReference type="AlphaFoldDB" id="A0A9J5ZRY0"/>
<evidence type="ECO:0000313" key="3">
    <source>
        <dbReference type="Proteomes" id="UP000824120"/>
    </source>
</evidence>
<proteinExistence type="predicted"/>
<gene>
    <name evidence="2" type="ORF">H5410_014752</name>
</gene>
<dbReference type="EMBL" id="JACXVP010000003">
    <property type="protein sequence ID" value="KAG5614928.1"/>
    <property type="molecule type" value="Genomic_DNA"/>
</dbReference>
<comment type="caution">
    <text evidence="2">The sequence shown here is derived from an EMBL/GenBank/DDBJ whole genome shotgun (WGS) entry which is preliminary data.</text>
</comment>
<sequence length="140" mass="15819">MFKHRTIRKSSEDRVFQNSSNRIKSSKWEPLQTWNVGIGKVLLANGRQHQPRHACIESGMCAFGKRRRPMACNITAGAARSARHHRSGLKRHRQSGNRYRPRLARINCGMCASGKQLRLNGMLHQPSLAHINRGVRASTG</sequence>
<feature type="region of interest" description="Disordered" evidence="1">
    <location>
        <begin position="1"/>
        <end position="21"/>
    </location>
</feature>
<reference evidence="2 3" key="1">
    <citation type="submission" date="2020-09" db="EMBL/GenBank/DDBJ databases">
        <title>De no assembly of potato wild relative species, Solanum commersonii.</title>
        <authorList>
            <person name="Cho K."/>
        </authorList>
    </citation>
    <scope>NUCLEOTIDE SEQUENCE [LARGE SCALE GENOMIC DNA]</scope>
    <source>
        <strain evidence="2">LZ3.2</strain>
        <tissue evidence="2">Leaf</tissue>
    </source>
</reference>
<protein>
    <submittedName>
        <fullName evidence="2">Uncharacterized protein</fullName>
    </submittedName>
</protein>